<organism evidence="15 16">
    <name type="scientific">Cuscuta campestris</name>
    <dbReference type="NCBI Taxonomy" id="132261"/>
    <lineage>
        <taxon>Eukaryota</taxon>
        <taxon>Viridiplantae</taxon>
        <taxon>Streptophyta</taxon>
        <taxon>Embryophyta</taxon>
        <taxon>Tracheophyta</taxon>
        <taxon>Spermatophyta</taxon>
        <taxon>Magnoliopsida</taxon>
        <taxon>eudicotyledons</taxon>
        <taxon>Gunneridae</taxon>
        <taxon>Pentapetalae</taxon>
        <taxon>asterids</taxon>
        <taxon>lamiids</taxon>
        <taxon>Solanales</taxon>
        <taxon>Convolvulaceae</taxon>
        <taxon>Cuscuteae</taxon>
        <taxon>Cuscuta</taxon>
        <taxon>Cuscuta subgen. Grammica</taxon>
        <taxon>Cuscuta sect. Cleistogrammica</taxon>
    </lineage>
</organism>
<dbReference type="InterPro" id="IPR019378">
    <property type="entry name" value="GDP-Fuc_O-FucTrfase"/>
</dbReference>
<evidence type="ECO:0000256" key="11">
    <source>
        <dbReference type="ARBA" id="ARBA00023253"/>
    </source>
</evidence>
<comment type="pathway">
    <text evidence="2">Glycan metabolism.</text>
</comment>
<keyword evidence="7" id="KW-0735">Signal-anchor</keyword>
<gene>
    <name evidence="15" type="ORF">CCAM_LOCUS3454</name>
</gene>
<evidence type="ECO:0000256" key="6">
    <source>
        <dbReference type="ARBA" id="ARBA00022692"/>
    </source>
</evidence>
<feature type="transmembrane region" description="Helical" evidence="14">
    <location>
        <begin position="60"/>
        <end position="83"/>
    </location>
</feature>
<dbReference type="PANTHER" id="PTHR31741:SF63">
    <property type="entry name" value="O-FUCOSYLTRANSFERASE 37"/>
    <property type="match status" value="1"/>
</dbReference>
<evidence type="ECO:0000256" key="13">
    <source>
        <dbReference type="ARBA" id="ARBA00030350"/>
    </source>
</evidence>
<dbReference type="GO" id="GO:0006004">
    <property type="term" value="P:fucose metabolic process"/>
    <property type="evidence" value="ECO:0007669"/>
    <property type="project" value="UniProtKB-KW"/>
</dbReference>
<name>A0A484K9V7_9ASTE</name>
<comment type="similarity">
    <text evidence="3">Belongs to the glycosyltransferase GT106 family.</text>
</comment>
<evidence type="ECO:0000256" key="9">
    <source>
        <dbReference type="ARBA" id="ARBA00023136"/>
    </source>
</evidence>
<dbReference type="Proteomes" id="UP000595140">
    <property type="component" value="Unassembled WGS sequence"/>
</dbReference>
<proteinExistence type="inferred from homology"/>
<accession>A0A484K9V7</accession>
<keyword evidence="10" id="KW-0325">Glycoprotein</keyword>
<evidence type="ECO:0000256" key="8">
    <source>
        <dbReference type="ARBA" id="ARBA00022989"/>
    </source>
</evidence>
<evidence type="ECO:0000313" key="16">
    <source>
        <dbReference type="Proteomes" id="UP000595140"/>
    </source>
</evidence>
<dbReference type="PANTHER" id="PTHR31741">
    <property type="entry name" value="OS02G0726500 PROTEIN-RELATED"/>
    <property type="match status" value="1"/>
</dbReference>
<evidence type="ECO:0000256" key="4">
    <source>
        <dbReference type="ARBA" id="ARBA00022676"/>
    </source>
</evidence>
<keyword evidence="16" id="KW-1185">Reference proteome</keyword>
<evidence type="ECO:0000256" key="12">
    <source>
        <dbReference type="ARBA" id="ARBA00023277"/>
    </source>
</evidence>
<keyword evidence="5" id="KW-0808">Transferase</keyword>
<dbReference type="InterPro" id="IPR024709">
    <property type="entry name" value="FucosylTrfase_pln"/>
</dbReference>
<evidence type="ECO:0000313" key="15">
    <source>
        <dbReference type="EMBL" id="VFQ61678.1"/>
    </source>
</evidence>
<evidence type="ECO:0000256" key="5">
    <source>
        <dbReference type="ARBA" id="ARBA00022679"/>
    </source>
</evidence>
<dbReference type="EMBL" id="OOIL02000203">
    <property type="protein sequence ID" value="VFQ61678.1"/>
    <property type="molecule type" value="Genomic_DNA"/>
</dbReference>
<keyword evidence="6 14" id="KW-0812">Transmembrane</keyword>
<dbReference type="GO" id="GO:0005737">
    <property type="term" value="C:cytoplasm"/>
    <property type="evidence" value="ECO:0007669"/>
    <property type="project" value="TreeGrafter"/>
</dbReference>
<dbReference type="GO" id="GO:0016020">
    <property type="term" value="C:membrane"/>
    <property type="evidence" value="ECO:0007669"/>
    <property type="project" value="UniProtKB-SubCell"/>
</dbReference>
<evidence type="ECO:0000256" key="3">
    <source>
        <dbReference type="ARBA" id="ARBA00007737"/>
    </source>
</evidence>
<keyword evidence="12" id="KW-0119">Carbohydrate metabolism</keyword>
<evidence type="ECO:0000256" key="10">
    <source>
        <dbReference type="ARBA" id="ARBA00023180"/>
    </source>
</evidence>
<dbReference type="OrthoDB" id="2016498at2759"/>
<sequence>MAVRNKNSKSPSSSSSSSSSSFFIALNPSFFSHLLSISLLNSLQFTPKKATSRRSRCFSVTFVFFLVSAAFFWISILTFAALWQSSDPCSAIRPSPLFPPEQTLMAVSGATAVEPLLLRREVVSGNISDEERDFWKQPDGKGYRPCLHFSDQYKKASPAIAGERRRFLVVVVSGGLNQQRNQIVDAVVIARILEAALVVPVLQINRIWKDESEFSEIFDVDHFKNVLKSDVRIVSSLPSSHLVSKQTVENRIPFHVSPLWLRAKFFKRLNQEGLLILKGLDSKLSKNLPSDLQKLRCKVAFHALRFAGPVRDISHRFARRMWAEGPYVAVHLRLEKDVWVRSGCSAGLGAEHDGTIGREREAHPELLTGKVNATSAARRAAGLCPLNARETGRLLRALGAPRDGRVYVAGGEPFGGGMAVEGLREAFPNLVTKQGLAREGELEPYLDRASVLAAIDYVVSLYSDVLLTSHGGNMARALEGHRAFMGHKKYIKPNKRMMFPYLDDASISDRDFATAMRKLHQKCQGQPVTDHLDRDVLASPVPHCMCTT</sequence>
<evidence type="ECO:0000256" key="7">
    <source>
        <dbReference type="ARBA" id="ARBA00022968"/>
    </source>
</evidence>
<evidence type="ECO:0000256" key="2">
    <source>
        <dbReference type="ARBA" id="ARBA00004881"/>
    </source>
</evidence>
<evidence type="ECO:0000256" key="1">
    <source>
        <dbReference type="ARBA" id="ARBA00004606"/>
    </source>
</evidence>
<keyword evidence="8 14" id="KW-1133">Transmembrane helix</keyword>
<reference evidence="15 16" key="1">
    <citation type="submission" date="2018-04" db="EMBL/GenBank/DDBJ databases">
        <authorList>
            <person name="Vogel A."/>
        </authorList>
    </citation>
    <scope>NUCLEOTIDE SEQUENCE [LARGE SCALE GENOMIC DNA]</scope>
</reference>
<dbReference type="AlphaFoldDB" id="A0A484K9V7"/>
<comment type="subcellular location">
    <subcellularLocation>
        <location evidence="1">Membrane</location>
        <topology evidence="1">Single-pass type II membrane protein</topology>
    </subcellularLocation>
</comment>
<dbReference type="PIRSF" id="PIRSF009360">
    <property type="entry name" value="UCP009360"/>
    <property type="match status" value="1"/>
</dbReference>
<dbReference type="GO" id="GO:0016757">
    <property type="term" value="F:glycosyltransferase activity"/>
    <property type="evidence" value="ECO:0007669"/>
    <property type="project" value="UniProtKB-KW"/>
</dbReference>
<feature type="transmembrane region" description="Helical" evidence="14">
    <location>
        <begin position="20"/>
        <end position="40"/>
    </location>
</feature>
<evidence type="ECO:0000256" key="14">
    <source>
        <dbReference type="SAM" id="Phobius"/>
    </source>
</evidence>
<protein>
    <recommendedName>
        <fullName evidence="13">O-fucosyltransferase family protein</fullName>
    </recommendedName>
</protein>
<dbReference type="CDD" id="cd11299">
    <property type="entry name" value="O-FucT_plant"/>
    <property type="match status" value="1"/>
</dbReference>
<dbReference type="Pfam" id="PF10250">
    <property type="entry name" value="O-FucT"/>
    <property type="match status" value="1"/>
</dbReference>
<keyword evidence="4" id="KW-0328">Glycosyltransferase</keyword>
<keyword evidence="11" id="KW-0294">Fucose metabolism</keyword>
<keyword evidence="9 14" id="KW-0472">Membrane</keyword>